<proteinExistence type="predicted"/>
<reference evidence="2" key="2">
    <citation type="submission" date="2021-01" db="UniProtKB">
        <authorList>
            <consortium name="EnsemblMetazoa"/>
        </authorList>
    </citation>
    <scope>IDENTIFICATION</scope>
</reference>
<keyword evidence="3" id="KW-1185">Reference proteome</keyword>
<dbReference type="RefSeq" id="XP_011672100.2">
    <property type="nucleotide sequence ID" value="XM_011673798.2"/>
</dbReference>
<evidence type="ECO:0000256" key="1">
    <source>
        <dbReference type="SAM" id="SignalP"/>
    </source>
</evidence>
<dbReference type="KEGG" id="spu:105442046"/>
<feature type="signal peptide" evidence="1">
    <location>
        <begin position="1"/>
        <end position="26"/>
    </location>
</feature>
<feature type="chain" id="PRO_5029471194" evidence="1">
    <location>
        <begin position="27"/>
        <end position="141"/>
    </location>
</feature>
<name>A0A7M7LT87_STRPU</name>
<evidence type="ECO:0000313" key="3">
    <source>
        <dbReference type="Proteomes" id="UP000007110"/>
    </source>
</evidence>
<accession>A0A7M7LT87</accession>
<organism evidence="2 3">
    <name type="scientific">Strongylocentrotus purpuratus</name>
    <name type="common">Purple sea urchin</name>
    <dbReference type="NCBI Taxonomy" id="7668"/>
    <lineage>
        <taxon>Eukaryota</taxon>
        <taxon>Metazoa</taxon>
        <taxon>Echinodermata</taxon>
        <taxon>Eleutherozoa</taxon>
        <taxon>Echinozoa</taxon>
        <taxon>Echinoidea</taxon>
        <taxon>Euechinoidea</taxon>
        <taxon>Echinacea</taxon>
        <taxon>Camarodonta</taxon>
        <taxon>Echinidea</taxon>
        <taxon>Strongylocentrotidae</taxon>
        <taxon>Strongylocentrotus</taxon>
    </lineage>
</organism>
<dbReference type="EnsemblMetazoa" id="XM_011673798">
    <property type="protein sequence ID" value="XP_011672100"/>
    <property type="gene ID" value="LOC105442046"/>
</dbReference>
<reference evidence="3" key="1">
    <citation type="submission" date="2015-02" db="EMBL/GenBank/DDBJ databases">
        <title>Genome sequencing for Strongylocentrotus purpuratus.</title>
        <authorList>
            <person name="Murali S."/>
            <person name="Liu Y."/>
            <person name="Vee V."/>
            <person name="English A."/>
            <person name="Wang M."/>
            <person name="Skinner E."/>
            <person name="Han Y."/>
            <person name="Muzny D.M."/>
            <person name="Worley K.C."/>
            <person name="Gibbs R.A."/>
        </authorList>
    </citation>
    <scope>NUCLEOTIDE SEQUENCE</scope>
</reference>
<sequence length="141" mass="15905">MTSKMKISPFLLAAFLVLAVTQNTNAKKPEPDRTIAAVVMSLCKPYQEGKKEHDMKCTHELTDGLKKHSEKAKVFIEAADNKAYCTGYENEGSLLRFDSACNVIAHLCDYMQLGELMECPYVQPLMEKKIPVKRSSKKFVK</sequence>
<protein>
    <submittedName>
        <fullName evidence="2">Uncharacterized protein</fullName>
    </submittedName>
</protein>
<evidence type="ECO:0000313" key="2">
    <source>
        <dbReference type="EnsemblMetazoa" id="XP_011672100"/>
    </source>
</evidence>
<keyword evidence="1" id="KW-0732">Signal</keyword>
<dbReference type="OMA" id="IAHLCDY"/>
<dbReference type="GeneID" id="105442046"/>
<dbReference type="OrthoDB" id="10355947at2759"/>
<dbReference type="Proteomes" id="UP000007110">
    <property type="component" value="Unassembled WGS sequence"/>
</dbReference>
<dbReference type="AlphaFoldDB" id="A0A7M7LT87"/>
<dbReference type="InParanoid" id="A0A7M7LT87"/>